<name>A0A7E4VRX7_PANRE</name>
<sequence>MLTRLLPRSISIPSTTQVAFISADVNYKPIRRVEKPDGFLRHSNPLSREVLRRGWKSAKGRSVDIVRADERDRDFAGQFFGEEFSTWNNCCRHSKMTFEEFESMAAPGTDVTIAKGDLFMAFDGDKLIGTLYNSNHTEKDFEQMWHGEMPGNPNPVFRVKDDYADVIASYPYARTMNQFMGLLDILQPQTGKFLPANIKKFGITEALTIHPALHKEGVGYALIEVGDEVFKKRGVSHIGVYALAYGAQQICARLGYKTVQDLPYANFKENGKPVYENMYDGATSAKCMVKVLKN</sequence>
<evidence type="ECO:0000313" key="1">
    <source>
        <dbReference type="Proteomes" id="UP000492821"/>
    </source>
</evidence>
<dbReference type="SUPFAM" id="SSF55729">
    <property type="entry name" value="Acyl-CoA N-acyltransferases (Nat)"/>
    <property type="match status" value="1"/>
</dbReference>
<dbReference type="AlphaFoldDB" id="A0A7E4VRX7"/>
<dbReference type="PANTHER" id="PTHR20905:SF1">
    <property type="entry name" value="AT07410P-RELATED"/>
    <property type="match status" value="1"/>
</dbReference>
<dbReference type="Gene3D" id="3.40.630.30">
    <property type="match status" value="1"/>
</dbReference>
<dbReference type="GO" id="GO:0008080">
    <property type="term" value="F:N-acetyltransferase activity"/>
    <property type="evidence" value="ECO:0007669"/>
    <property type="project" value="TreeGrafter"/>
</dbReference>
<dbReference type="Proteomes" id="UP000492821">
    <property type="component" value="Unassembled WGS sequence"/>
</dbReference>
<protein>
    <submittedName>
        <fullName evidence="2">N-acetyltransferase domain-containing protein</fullName>
    </submittedName>
</protein>
<accession>A0A7E4VRX7</accession>
<keyword evidence="1" id="KW-1185">Reference proteome</keyword>
<evidence type="ECO:0000313" key="2">
    <source>
        <dbReference type="WBParaSite" id="Pan_g2434.t1"/>
    </source>
</evidence>
<reference evidence="1" key="1">
    <citation type="journal article" date="2013" name="Genetics">
        <title>The draft genome and transcriptome of Panagrellus redivivus are shaped by the harsh demands of a free-living lifestyle.</title>
        <authorList>
            <person name="Srinivasan J."/>
            <person name="Dillman A.R."/>
            <person name="Macchietto M.G."/>
            <person name="Heikkinen L."/>
            <person name="Lakso M."/>
            <person name="Fracchia K.M."/>
            <person name="Antoshechkin I."/>
            <person name="Mortazavi A."/>
            <person name="Wong G."/>
            <person name="Sternberg P.W."/>
        </authorList>
    </citation>
    <scope>NUCLEOTIDE SEQUENCE [LARGE SCALE GENOMIC DNA]</scope>
    <source>
        <strain evidence="1">MT8872</strain>
    </source>
</reference>
<dbReference type="WBParaSite" id="Pan_g2434.t1">
    <property type="protein sequence ID" value="Pan_g2434.t1"/>
    <property type="gene ID" value="Pan_g2434"/>
</dbReference>
<dbReference type="InterPro" id="IPR016181">
    <property type="entry name" value="Acyl_CoA_acyltransferase"/>
</dbReference>
<organism evidence="1 2">
    <name type="scientific">Panagrellus redivivus</name>
    <name type="common">Microworm</name>
    <dbReference type="NCBI Taxonomy" id="6233"/>
    <lineage>
        <taxon>Eukaryota</taxon>
        <taxon>Metazoa</taxon>
        <taxon>Ecdysozoa</taxon>
        <taxon>Nematoda</taxon>
        <taxon>Chromadorea</taxon>
        <taxon>Rhabditida</taxon>
        <taxon>Tylenchina</taxon>
        <taxon>Panagrolaimomorpha</taxon>
        <taxon>Panagrolaimoidea</taxon>
        <taxon>Panagrolaimidae</taxon>
        <taxon>Panagrellus</taxon>
    </lineage>
</organism>
<proteinExistence type="predicted"/>
<reference evidence="2" key="2">
    <citation type="submission" date="2020-10" db="UniProtKB">
        <authorList>
            <consortium name="WormBaseParasite"/>
        </authorList>
    </citation>
    <scope>IDENTIFICATION</scope>
</reference>
<dbReference type="PANTHER" id="PTHR20905">
    <property type="entry name" value="N-ACETYLTRANSFERASE-RELATED"/>
    <property type="match status" value="1"/>
</dbReference>